<evidence type="ECO:0008006" key="4">
    <source>
        <dbReference type="Google" id="ProtNLM"/>
    </source>
</evidence>
<protein>
    <recommendedName>
        <fullName evidence="4">Lipoprotein</fullName>
    </recommendedName>
</protein>
<evidence type="ECO:0000313" key="2">
    <source>
        <dbReference type="EMBL" id="MBB4104369.1"/>
    </source>
</evidence>
<gene>
    <name evidence="2" type="ORF">GGQ66_002943</name>
</gene>
<name>A0A7W6K387_9HYPH</name>
<keyword evidence="3" id="KW-1185">Reference proteome</keyword>
<dbReference type="EMBL" id="JACIDU010000011">
    <property type="protein sequence ID" value="MBB4104369.1"/>
    <property type="molecule type" value="Genomic_DNA"/>
</dbReference>
<accession>A0A7W6K387</accession>
<organism evidence="2 3">
    <name type="scientific">Allorhizobium borbori</name>
    <dbReference type="NCBI Taxonomy" id="485907"/>
    <lineage>
        <taxon>Bacteria</taxon>
        <taxon>Pseudomonadati</taxon>
        <taxon>Pseudomonadota</taxon>
        <taxon>Alphaproteobacteria</taxon>
        <taxon>Hyphomicrobiales</taxon>
        <taxon>Rhizobiaceae</taxon>
        <taxon>Rhizobium/Agrobacterium group</taxon>
        <taxon>Allorhizobium</taxon>
    </lineage>
</organism>
<dbReference type="PROSITE" id="PS51257">
    <property type="entry name" value="PROKAR_LIPOPROTEIN"/>
    <property type="match status" value="1"/>
</dbReference>
<feature type="chain" id="PRO_5031395800" description="Lipoprotein" evidence="1">
    <location>
        <begin position="31"/>
        <end position="196"/>
    </location>
</feature>
<comment type="caution">
    <text evidence="2">The sequence shown here is derived from an EMBL/GenBank/DDBJ whole genome shotgun (WGS) entry which is preliminary data.</text>
</comment>
<reference evidence="2 3" key="1">
    <citation type="submission" date="2020-08" db="EMBL/GenBank/DDBJ databases">
        <title>Genomic Encyclopedia of Type Strains, Phase IV (KMG-IV): sequencing the most valuable type-strain genomes for metagenomic binning, comparative biology and taxonomic classification.</title>
        <authorList>
            <person name="Goeker M."/>
        </authorList>
    </citation>
    <scope>NUCLEOTIDE SEQUENCE [LARGE SCALE GENOMIC DNA]</scope>
    <source>
        <strain evidence="2 3">DSM 26385</strain>
    </source>
</reference>
<evidence type="ECO:0000256" key="1">
    <source>
        <dbReference type="SAM" id="SignalP"/>
    </source>
</evidence>
<proteinExistence type="predicted"/>
<sequence length="196" mass="20630">MLFKVSRAVVSLSLLGVLAGCNSSSSLSDAAPKTQTPLPPNSSSINAAVVQASCPQIYLRDGTAYHRAYAKGGENDPSKLVYQASFADTTRTCSTDGNQLTINVMAQGRIIAGPLGKAGSITLPVRVTVTETNQMQVEEQIYSQLVSFPVDIPADSLSGQFLFNKTDVSIPAASGQNAKVYIAFDTAPQATGKKKK</sequence>
<evidence type="ECO:0000313" key="3">
    <source>
        <dbReference type="Proteomes" id="UP000584824"/>
    </source>
</evidence>
<feature type="signal peptide" evidence="1">
    <location>
        <begin position="1"/>
        <end position="30"/>
    </location>
</feature>
<keyword evidence="1" id="KW-0732">Signal</keyword>
<dbReference type="AlphaFoldDB" id="A0A7W6K387"/>
<dbReference type="RefSeq" id="WP_183793449.1">
    <property type="nucleotide sequence ID" value="NZ_JACIDU010000011.1"/>
</dbReference>
<dbReference type="Proteomes" id="UP000584824">
    <property type="component" value="Unassembled WGS sequence"/>
</dbReference>